<evidence type="ECO:0000259" key="1">
    <source>
        <dbReference type="Pfam" id="PF00535"/>
    </source>
</evidence>
<sequence length="298" mass="32191">MTESVSCIIPTHARTDFLREAVESVLAQIRLPSEIIVVTDVEDDATDALCAEIARSSPVAVTLVHNEGLSGASSSRNLGAAEASGQLLAFLDDDDKWKPDYLETAVRLLENSSADGVATWLEMFRDQATAPGLHVSPGLAAAAAASNNPGVTGSNFIVTAGAFARLGGFDELLPVKNDGDFFFRFLLEGFDYVVNPRAAVLQRKHSSGQLTGRTEFRAAGLEAYLAKHRRHLTLADRRFIRLSAARIRYHAAQSRGAKVRQLALGAFYSSPKTILDSVRGRSTKDFWIVAGFDPDGRA</sequence>
<name>A0A852SI40_9MICO</name>
<keyword evidence="2" id="KW-0808">Transferase</keyword>
<accession>A0A852SI40</accession>
<proteinExistence type="predicted"/>
<evidence type="ECO:0000313" key="3">
    <source>
        <dbReference type="Proteomes" id="UP000549913"/>
    </source>
</evidence>
<dbReference type="GO" id="GO:0016740">
    <property type="term" value="F:transferase activity"/>
    <property type="evidence" value="ECO:0007669"/>
    <property type="project" value="UniProtKB-KW"/>
</dbReference>
<dbReference type="SUPFAM" id="SSF53448">
    <property type="entry name" value="Nucleotide-diphospho-sugar transferases"/>
    <property type="match status" value="1"/>
</dbReference>
<dbReference type="AlphaFoldDB" id="A0A852SI40"/>
<dbReference type="PANTHER" id="PTHR43685">
    <property type="entry name" value="GLYCOSYLTRANSFERASE"/>
    <property type="match status" value="1"/>
</dbReference>
<comment type="caution">
    <text evidence="2">The sequence shown here is derived from an EMBL/GenBank/DDBJ whole genome shotgun (WGS) entry which is preliminary data.</text>
</comment>
<organism evidence="2 3">
    <name type="scientific">Herbiconiux flava</name>
    <dbReference type="NCBI Taxonomy" id="881268"/>
    <lineage>
        <taxon>Bacteria</taxon>
        <taxon>Bacillati</taxon>
        <taxon>Actinomycetota</taxon>
        <taxon>Actinomycetes</taxon>
        <taxon>Micrococcales</taxon>
        <taxon>Microbacteriaceae</taxon>
        <taxon>Herbiconiux</taxon>
    </lineage>
</organism>
<dbReference type="GO" id="GO:0044010">
    <property type="term" value="P:single-species biofilm formation"/>
    <property type="evidence" value="ECO:0007669"/>
    <property type="project" value="TreeGrafter"/>
</dbReference>
<dbReference type="InterPro" id="IPR001173">
    <property type="entry name" value="Glyco_trans_2-like"/>
</dbReference>
<feature type="domain" description="Glycosyltransferase 2-like" evidence="1">
    <location>
        <begin position="6"/>
        <end position="125"/>
    </location>
</feature>
<gene>
    <name evidence="2" type="ORF">BJ984_000058</name>
</gene>
<dbReference type="InterPro" id="IPR029044">
    <property type="entry name" value="Nucleotide-diphossugar_trans"/>
</dbReference>
<keyword evidence="3" id="KW-1185">Reference proteome</keyword>
<protein>
    <submittedName>
        <fullName evidence="2">GT2 family glycosyltransferase</fullName>
    </submittedName>
</protein>
<dbReference type="InterPro" id="IPR050834">
    <property type="entry name" value="Glycosyltransf_2"/>
</dbReference>
<dbReference type="Gene3D" id="3.90.550.10">
    <property type="entry name" value="Spore Coat Polysaccharide Biosynthesis Protein SpsA, Chain A"/>
    <property type="match status" value="1"/>
</dbReference>
<dbReference type="RefSeq" id="WP_179546331.1">
    <property type="nucleotide sequence ID" value="NZ_BSEW01000001.1"/>
</dbReference>
<dbReference type="Pfam" id="PF00535">
    <property type="entry name" value="Glycos_transf_2"/>
    <property type="match status" value="1"/>
</dbReference>
<evidence type="ECO:0000313" key="2">
    <source>
        <dbReference type="EMBL" id="NYD68900.1"/>
    </source>
</evidence>
<dbReference type="PANTHER" id="PTHR43685:SF2">
    <property type="entry name" value="GLYCOSYLTRANSFERASE 2-LIKE DOMAIN-CONTAINING PROTEIN"/>
    <property type="match status" value="1"/>
</dbReference>
<dbReference type="EMBL" id="JACCBM010000001">
    <property type="protein sequence ID" value="NYD68900.1"/>
    <property type="molecule type" value="Genomic_DNA"/>
</dbReference>
<dbReference type="CDD" id="cd00761">
    <property type="entry name" value="Glyco_tranf_GTA_type"/>
    <property type="match status" value="1"/>
</dbReference>
<reference evidence="2 3" key="1">
    <citation type="submission" date="2020-07" db="EMBL/GenBank/DDBJ databases">
        <title>Sequencing the genomes of 1000 actinobacteria strains.</title>
        <authorList>
            <person name="Klenk H.-P."/>
        </authorList>
    </citation>
    <scope>NUCLEOTIDE SEQUENCE [LARGE SCALE GENOMIC DNA]</scope>
    <source>
        <strain evidence="2 3">DSM 26474</strain>
    </source>
</reference>
<dbReference type="Proteomes" id="UP000549913">
    <property type="component" value="Unassembled WGS sequence"/>
</dbReference>